<accession>X6NBE3</accession>
<sequence length="121" mass="13852">MSEIRTKKECVILPILSILDNSILNLHILCALKVGHNFHGCEASTQLHQLLDNDSKQTVQELAVLFEKYHQASLLNNSEPEHTKELFEQAQNVIFEKFHQVLLTTNCPKKKSKKTKQSKTN</sequence>
<comment type="caution">
    <text evidence="1">The sequence shown here is derived from an EMBL/GenBank/DDBJ whole genome shotgun (WGS) entry which is preliminary data.</text>
</comment>
<dbReference type="Proteomes" id="UP000023152">
    <property type="component" value="Unassembled WGS sequence"/>
</dbReference>
<dbReference type="AlphaFoldDB" id="X6NBE3"/>
<proteinExistence type="predicted"/>
<keyword evidence="2" id="KW-1185">Reference proteome</keyword>
<evidence type="ECO:0000313" key="1">
    <source>
        <dbReference type="EMBL" id="ETO23089.1"/>
    </source>
</evidence>
<gene>
    <name evidence="1" type="ORF">RFI_14096</name>
</gene>
<organism evidence="1 2">
    <name type="scientific">Reticulomyxa filosa</name>
    <dbReference type="NCBI Taxonomy" id="46433"/>
    <lineage>
        <taxon>Eukaryota</taxon>
        <taxon>Sar</taxon>
        <taxon>Rhizaria</taxon>
        <taxon>Retaria</taxon>
        <taxon>Foraminifera</taxon>
        <taxon>Monothalamids</taxon>
        <taxon>Reticulomyxidae</taxon>
        <taxon>Reticulomyxa</taxon>
    </lineage>
</organism>
<protein>
    <submittedName>
        <fullName evidence="1">Uncharacterized protein</fullName>
    </submittedName>
</protein>
<evidence type="ECO:0000313" key="2">
    <source>
        <dbReference type="Proteomes" id="UP000023152"/>
    </source>
</evidence>
<reference evidence="1 2" key="1">
    <citation type="journal article" date="2013" name="Curr. Biol.">
        <title>The Genome of the Foraminiferan Reticulomyxa filosa.</title>
        <authorList>
            <person name="Glockner G."/>
            <person name="Hulsmann N."/>
            <person name="Schleicher M."/>
            <person name="Noegel A.A."/>
            <person name="Eichinger L."/>
            <person name="Gallinger C."/>
            <person name="Pawlowski J."/>
            <person name="Sierra R."/>
            <person name="Euteneuer U."/>
            <person name="Pillet L."/>
            <person name="Moustafa A."/>
            <person name="Platzer M."/>
            <person name="Groth M."/>
            <person name="Szafranski K."/>
            <person name="Schliwa M."/>
        </authorList>
    </citation>
    <scope>NUCLEOTIDE SEQUENCE [LARGE SCALE GENOMIC DNA]</scope>
</reference>
<name>X6NBE3_RETFI</name>
<dbReference type="EMBL" id="ASPP01010227">
    <property type="protein sequence ID" value="ETO23089.1"/>
    <property type="molecule type" value="Genomic_DNA"/>
</dbReference>